<feature type="compositionally biased region" description="Polar residues" evidence="1">
    <location>
        <begin position="285"/>
        <end position="294"/>
    </location>
</feature>
<keyword evidence="4" id="KW-1185">Reference proteome</keyword>
<feature type="region of interest" description="Disordered" evidence="1">
    <location>
        <begin position="284"/>
        <end position="401"/>
    </location>
</feature>
<evidence type="ECO:0000256" key="1">
    <source>
        <dbReference type="SAM" id="MobiDB-lite"/>
    </source>
</evidence>
<evidence type="ECO:0000313" key="4">
    <source>
        <dbReference type="Proteomes" id="UP000285146"/>
    </source>
</evidence>
<name>A0A423XNM0_9PEZI</name>
<feature type="compositionally biased region" description="Basic and acidic residues" evidence="1">
    <location>
        <begin position="586"/>
        <end position="611"/>
    </location>
</feature>
<feature type="region of interest" description="Disordered" evidence="1">
    <location>
        <begin position="102"/>
        <end position="123"/>
    </location>
</feature>
<accession>A0A423XNM0</accession>
<feature type="compositionally biased region" description="Low complexity" evidence="1">
    <location>
        <begin position="383"/>
        <end position="400"/>
    </location>
</feature>
<dbReference type="InParanoid" id="A0A423XNM0"/>
<feature type="domain" description="DUF8035" evidence="2">
    <location>
        <begin position="538"/>
        <end position="591"/>
    </location>
</feature>
<dbReference type="PANTHER" id="PTHR42081:SF2">
    <property type="entry name" value="NIPPED-B-LIKE PROTEIN B"/>
    <property type="match status" value="1"/>
</dbReference>
<reference evidence="3 4" key="1">
    <citation type="submission" date="2015-09" db="EMBL/GenBank/DDBJ databases">
        <title>Host preference determinants of Valsa canker pathogens revealed by comparative genomics.</title>
        <authorList>
            <person name="Yin Z."/>
            <person name="Huang L."/>
        </authorList>
    </citation>
    <scope>NUCLEOTIDE SEQUENCE [LARGE SCALE GENOMIC DNA]</scope>
    <source>
        <strain evidence="3 4">SXYLt</strain>
    </source>
</reference>
<dbReference type="Proteomes" id="UP000285146">
    <property type="component" value="Unassembled WGS sequence"/>
</dbReference>
<dbReference type="PANTHER" id="PTHR42081">
    <property type="entry name" value="ZINC FINGER PROTEIN DHHC DOMAIN CONTAINING PROTEIN"/>
    <property type="match status" value="1"/>
</dbReference>
<feature type="compositionally biased region" description="Basic and acidic residues" evidence="1">
    <location>
        <begin position="335"/>
        <end position="352"/>
    </location>
</feature>
<organism evidence="3 4">
    <name type="scientific">Cytospora leucostoma</name>
    <dbReference type="NCBI Taxonomy" id="1230097"/>
    <lineage>
        <taxon>Eukaryota</taxon>
        <taxon>Fungi</taxon>
        <taxon>Dikarya</taxon>
        <taxon>Ascomycota</taxon>
        <taxon>Pezizomycotina</taxon>
        <taxon>Sordariomycetes</taxon>
        <taxon>Sordariomycetidae</taxon>
        <taxon>Diaporthales</taxon>
        <taxon>Cytosporaceae</taxon>
        <taxon>Cytospora</taxon>
    </lineage>
</organism>
<feature type="compositionally biased region" description="Basic and acidic residues" evidence="1">
    <location>
        <begin position="715"/>
        <end position="729"/>
    </location>
</feature>
<feature type="region of interest" description="Disordered" evidence="1">
    <location>
        <begin position="583"/>
        <end position="847"/>
    </location>
</feature>
<dbReference type="OrthoDB" id="5226662at2759"/>
<dbReference type="InterPro" id="IPR058348">
    <property type="entry name" value="DUF8035"/>
</dbReference>
<sequence length="872" mass="97698">MAVDSSSVSAISAVIATARNLYRRAKISGPEFAEITAVVRPLHSELKHLRAEAEDPDSLLNASGQESSVYARQLTPIVEDTDFTLKQLETILEKYGSYPGEYDHLEDGRRDGEDSSGRHMEDREREMIALIRKKLANQKTNIDIFLDTVQLHNPTKQHQPVDLDRTDGTQMNAIKDKVDIVAARLFQRRAEARASGDAAEESEDEMWQQFWTELVKEGFSGDVLRKHKEVLRAYIRELDSNGLLDGRPPSVRGLLDQKPPQGRGKSAYAPQEYVAFPEAPAYASRQPQPYGTSSLPPPVAITPASYPSSSRGDLISPKEMVSPNLDNEKFPPGLKLEKRQPYQGPDHDDARSPTRAGYNAYAPQDRQRPGPPEPPASVPMQVSYERYSSDSSSESSATDSQQLALISTRDIMDLDQHVADDIAARMGGLHLTPGVIPVNYGVSPGTSPSGRYIPPPTAPSPLDQHLSSSPRYVPPLTAYGASPTSPTMAPPPPYAPLPTQGSAPPTQPGFTPAPSAAGPQRYSRLAPDSKGGVIPLEAKWTRIKRSLVSPEVLTRAGVRYEARPEFVAVLGVLTKEQIANYARQSAEVRARRGRAYSDAKPRPAYHDEEKPGSYVKRSSRHQSDTDSDTDSEDVIWDESDTSDSEARDPSGASTDKYIPREYRRRRTRRDSTSSTFQEEPEVEDKEDRKGHRAYPIIVEKASPAATAQPKPILKNRNENHVRFEDDGPREVSSGELDREKERRERRERRNKSEKGRDADRPRRRDRERDGHDRSDRERGDRDRDRDRDRDVREKDKRERDRPRDRDRERDRDRDRDHHSSSNPRGHRDRDREEARERRRAKKSVWGETLGAVGIGGAAASLLSVLAEAAAGY</sequence>
<comment type="caution">
    <text evidence="3">The sequence shown here is derived from an EMBL/GenBank/DDBJ whole genome shotgun (WGS) entry which is preliminary data.</text>
</comment>
<feature type="region of interest" description="Disordered" evidence="1">
    <location>
        <begin position="245"/>
        <end position="267"/>
    </location>
</feature>
<proteinExistence type="predicted"/>
<evidence type="ECO:0000313" key="3">
    <source>
        <dbReference type="EMBL" id="ROW17687.1"/>
    </source>
</evidence>
<feature type="compositionally biased region" description="Basic and acidic residues" evidence="1">
    <location>
        <begin position="750"/>
        <end position="836"/>
    </location>
</feature>
<dbReference type="STRING" id="1230097.A0A423XNM0"/>
<dbReference type="Pfam" id="PF26118">
    <property type="entry name" value="DUF8035"/>
    <property type="match status" value="1"/>
</dbReference>
<feature type="compositionally biased region" description="Acidic residues" evidence="1">
    <location>
        <begin position="625"/>
        <end position="643"/>
    </location>
</feature>
<feature type="compositionally biased region" description="Basic and acidic residues" evidence="1">
    <location>
        <begin position="735"/>
        <end position="744"/>
    </location>
</feature>
<evidence type="ECO:0000259" key="2">
    <source>
        <dbReference type="Pfam" id="PF26118"/>
    </source>
</evidence>
<protein>
    <recommendedName>
        <fullName evidence="2">DUF8035 domain-containing protein</fullName>
    </recommendedName>
</protein>
<gene>
    <name evidence="3" type="ORF">VPNG_00976</name>
</gene>
<dbReference type="EMBL" id="LKEB01000002">
    <property type="protein sequence ID" value="ROW17687.1"/>
    <property type="molecule type" value="Genomic_DNA"/>
</dbReference>
<dbReference type="AlphaFoldDB" id="A0A423XNM0"/>
<feature type="region of interest" description="Disordered" evidence="1">
    <location>
        <begin position="441"/>
        <end position="531"/>
    </location>
</feature>